<dbReference type="Gene3D" id="2.80.10.50">
    <property type="match status" value="1"/>
</dbReference>
<name>A0A426Z7S2_ENSVE</name>
<evidence type="ECO:0008006" key="3">
    <source>
        <dbReference type="Google" id="ProtNLM"/>
    </source>
</evidence>
<sequence length="102" mass="12158">MVSSFTREGEFNTGDLWRFEMERSGKTCTQDQRVRLHHVDTGGYQHRHDKRYMRKWTTQIFVSKCLTSKKKKKQHHKKNLVDELVHKILVVILSLSNLIVFS</sequence>
<organism evidence="1 2">
    <name type="scientific">Ensete ventricosum</name>
    <name type="common">Abyssinian banana</name>
    <name type="synonym">Musa ensete</name>
    <dbReference type="NCBI Taxonomy" id="4639"/>
    <lineage>
        <taxon>Eukaryota</taxon>
        <taxon>Viridiplantae</taxon>
        <taxon>Streptophyta</taxon>
        <taxon>Embryophyta</taxon>
        <taxon>Tracheophyta</taxon>
        <taxon>Spermatophyta</taxon>
        <taxon>Magnoliopsida</taxon>
        <taxon>Liliopsida</taxon>
        <taxon>Zingiberales</taxon>
        <taxon>Musaceae</taxon>
        <taxon>Ensete</taxon>
    </lineage>
</organism>
<evidence type="ECO:0000313" key="2">
    <source>
        <dbReference type="Proteomes" id="UP000287651"/>
    </source>
</evidence>
<gene>
    <name evidence="1" type="ORF">B296_00037612</name>
</gene>
<dbReference type="InterPro" id="IPR036300">
    <property type="entry name" value="MIR_dom_sf"/>
</dbReference>
<reference evidence="1 2" key="1">
    <citation type="journal article" date="2014" name="Agronomy (Basel)">
        <title>A Draft Genome Sequence for Ensete ventricosum, the Drought-Tolerant Tree Against Hunger.</title>
        <authorList>
            <person name="Harrison J."/>
            <person name="Moore K.A."/>
            <person name="Paszkiewicz K."/>
            <person name="Jones T."/>
            <person name="Grant M."/>
            <person name="Ambacheew D."/>
            <person name="Muzemil S."/>
            <person name="Studholme D.J."/>
        </authorList>
    </citation>
    <scope>NUCLEOTIDE SEQUENCE [LARGE SCALE GENOMIC DNA]</scope>
</reference>
<dbReference type="AlphaFoldDB" id="A0A426Z7S2"/>
<dbReference type="PANTHER" id="PTHR46809:SF2">
    <property type="entry name" value="GH21273P"/>
    <property type="match status" value="1"/>
</dbReference>
<dbReference type="SUPFAM" id="SSF82109">
    <property type="entry name" value="MIR domain"/>
    <property type="match status" value="1"/>
</dbReference>
<dbReference type="EMBL" id="AMZH03007963">
    <property type="protein sequence ID" value="RRT60022.1"/>
    <property type="molecule type" value="Genomic_DNA"/>
</dbReference>
<evidence type="ECO:0000313" key="1">
    <source>
        <dbReference type="EMBL" id="RRT60022.1"/>
    </source>
</evidence>
<accession>A0A426Z7S2</accession>
<dbReference type="Proteomes" id="UP000287651">
    <property type="component" value="Unassembled WGS sequence"/>
</dbReference>
<proteinExistence type="predicted"/>
<comment type="caution">
    <text evidence="1">The sequence shown here is derived from an EMBL/GenBank/DDBJ whole genome shotgun (WGS) entry which is preliminary data.</text>
</comment>
<dbReference type="PANTHER" id="PTHR46809">
    <property type="entry name" value="STROMAL CELL-DERIVED FACTOR 2-LIKE PROTEIN"/>
    <property type="match status" value="1"/>
</dbReference>
<protein>
    <recommendedName>
        <fullName evidence="3">MIR domain-containing protein</fullName>
    </recommendedName>
</protein>